<protein>
    <submittedName>
        <fullName evidence="2">Uncharacterized protein</fullName>
    </submittedName>
</protein>
<accession>A0ABV0PJE1</accession>
<feature type="compositionally biased region" description="Polar residues" evidence="1">
    <location>
        <begin position="1"/>
        <end position="10"/>
    </location>
</feature>
<dbReference type="EMBL" id="JAHRIO010077191">
    <property type="protein sequence ID" value="MEQ2183533.1"/>
    <property type="molecule type" value="Genomic_DNA"/>
</dbReference>
<evidence type="ECO:0000313" key="3">
    <source>
        <dbReference type="Proteomes" id="UP001476798"/>
    </source>
</evidence>
<dbReference type="Proteomes" id="UP001476798">
    <property type="component" value="Unassembled WGS sequence"/>
</dbReference>
<name>A0ABV0PJE1_9TELE</name>
<feature type="region of interest" description="Disordered" evidence="1">
    <location>
        <begin position="1"/>
        <end position="26"/>
    </location>
</feature>
<comment type="caution">
    <text evidence="2">The sequence shown here is derived from an EMBL/GenBank/DDBJ whole genome shotgun (WGS) entry which is preliminary data.</text>
</comment>
<evidence type="ECO:0000256" key="1">
    <source>
        <dbReference type="SAM" id="MobiDB-lite"/>
    </source>
</evidence>
<sequence length="115" mass="13247">MWTGCQSITGQHRDTQDKQPNTLITPKGNIERPINLTVMFLGCGRMLKYPEKTHACTGRKCKLHAETVLPTAPPCSPWMYVLIIILSRKITFSKLDKKTRLEIYHDTCQTKKWKS</sequence>
<proteinExistence type="predicted"/>
<organism evidence="2 3">
    <name type="scientific">Goodea atripinnis</name>
    <dbReference type="NCBI Taxonomy" id="208336"/>
    <lineage>
        <taxon>Eukaryota</taxon>
        <taxon>Metazoa</taxon>
        <taxon>Chordata</taxon>
        <taxon>Craniata</taxon>
        <taxon>Vertebrata</taxon>
        <taxon>Euteleostomi</taxon>
        <taxon>Actinopterygii</taxon>
        <taxon>Neopterygii</taxon>
        <taxon>Teleostei</taxon>
        <taxon>Neoteleostei</taxon>
        <taxon>Acanthomorphata</taxon>
        <taxon>Ovalentaria</taxon>
        <taxon>Atherinomorphae</taxon>
        <taxon>Cyprinodontiformes</taxon>
        <taxon>Goodeidae</taxon>
        <taxon>Goodea</taxon>
    </lineage>
</organism>
<keyword evidence="3" id="KW-1185">Reference proteome</keyword>
<gene>
    <name evidence="2" type="ORF">GOODEAATRI_033634</name>
</gene>
<reference evidence="2 3" key="1">
    <citation type="submission" date="2021-06" db="EMBL/GenBank/DDBJ databases">
        <authorList>
            <person name="Palmer J.M."/>
        </authorList>
    </citation>
    <scope>NUCLEOTIDE SEQUENCE [LARGE SCALE GENOMIC DNA]</scope>
    <source>
        <strain evidence="2 3">GA_2019</strain>
        <tissue evidence="2">Muscle</tissue>
    </source>
</reference>
<evidence type="ECO:0000313" key="2">
    <source>
        <dbReference type="EMBL" id="MEQ2183533.1"/>
    </source>
</evidence>